<dbReference type="InterPro" id="IPR038488">
    <property type="entry name" value="Integrase_DNA-bd_sf"/>
</dbReference>
<dbReference type="InterPro" id="IPR053876">
    <property type="entry name" value="Phage_int_M"/>
</dbReference>
<dbReference type="PANTHER" id="PTHR30629">
    <property type="entry name" value="PROPHAGE INTEGRASE"/>
    <property type="match status" value="1"/>
</dbReference>
<dbReference type="SUPFAM" id="SSF56349">
    <property type="entry name" value="DNA breaking-rejoining enzymes"/>
    <property type="match status" value="1"/>
</dbReference>
<evidence type="ECO:0000256" key="2">
    <source>
        <dbReference type="ARBA" id="ARBA00022908"/>
    </source>
</evidence>
<keyword evidence="3 5" id="KW-0238">DNA-binding</keyword>
<keyword evidence="4" id="KW-0233">DNA recombination</keyword>
<dbReference type="Proteomes" id="UP000306631">
    <property type="component" value="Unassembled WGS sequence"/>
</dbReference>
<dbReference type="RefSeq" id="WP_136005331.1">
    <property type="nucleotide sequence ID" value="NZ_SRYW01000009.1"/>
</dbReference>
<dbReference type="CDD" id="cd00801">
    <property type="entry name" value="INT_P4_C"/>
    <property type="match status" value="1"/>
</dbReference>
<evidence type="ECO:0000313" key="9">
    <source>
        <dbReference type="Proteomes" id="UP000306631"/>
    </source>
</evidence>
<keyword evidence="2" id="KW-0229">DNA integration</keyword>
<dbReference type="InterPro" id="IPR013762">
    <property type="entry name" value="Integrase-like_cat_sf"/>
</dbReference>
<feature type="domain" description="Core-binding (CB)" evidence="7">
    <location>
        <begin position="103"/>
        <end position="182"/>
    </location>
</feature>
<sequence length="408" mass="45104">MPLTDTAIRKIKPGAAPLKLRDGGGLYLLVRPDGARWWRWDYRRPVTGKRNTLSVGTYPDTGLADARAKRDAARKLLGAGIDPGEQRKRDKQAEAAVIDAAETTFEAVAREWMGRQTVARVTAEKNRWLLETFLFPEIGPRPIGEITPRELLDALRKIEASGKLETASRAKIKAGQVFRYAMLEGKADIDPTASLRGALKAAKARHHAAVTEPAKIGQLMRAIDGFNGQPVTHAALKLAPLVFVRPGELRAAEWGEIDLEATLWRIRPERMKMKAAHLVPLSSQAVAILRDLHALTGGGHHVFPGLRPNRPMSENTINAALRALGYSGDEMTGHGFRSMAATRLNEMGWNSDAIERQLAHAETNKVREAYTHAAQYLAERTRMMQAWADYLDALRDNTNVLPFKARAG</sequence>
<comment type="caution">
    <text evidence="8">The sequence shown here is derived from an EMBL/GenBank/DDBJ whole genome shotgun (WGS) entry which is preliminary data.</text>
</comment>
<dbReference type="GO" id="GO:0015074">
    <property type="term" value="P:DNA integration"/>
    <property type="evidence" value="ECO:0007669"/>
    <property type="project" value="UniProtKB-KW"/>
</dbReference>
<reference evidence="8 9" key="1">
    <citation type="submission" date="2019-04" db="EMBL/GenBank/DDBJ databases">
        <title>Microbes associate with the intestines of laboratory mice.</title>
        <authorList>
            <person name="Navarre W."/>
            <person name="Wong E."/>
            <person name="Huang K."/>
            <person name="Tropini C."/>
            <person name="Ng K."/>
            <person name="Yu B."/>
        </authorList>
    </citation>
    <scope>NUCLEOTIDE SEQUENCE [LARGE SCALE GENOMIC DNA]</scope>
    <source>
        <strain evidence="8 9">NM62_B4-13</strain>
    </source>
</reference>
<feature type="domain" description="Tyr recombinase" evidence="6">
    <location>
        <begin position="205"/>
        <end position="384"/>
    </location>
</feature>
<dbReference type="PROSITE" id="PS51898">
    <property type="entry name" value="TYR_RECOMBINASE"/>
    <property type="match status" value="1"/>
</dbReference>
<gene>
    <name evidence="8" type="ORF">E5352_11405</name>
</gene>
<comment type="similarity">
    <text evidence="1">Belongs to the 'phage' integrase family.</text>
</comment>
<dbReference type="InterPro" id="IPR044068">
    <property type="entry name" value="CB"/>
</dbReference>
<dbReference type="Gene3D" id="3.30.160.390">
    <property type="entry name" value="Integrase, DNA-binding domain"/>
    <property type="match status" value="1"/>
</dbReference>
<evidence type="ECO:0000256" key="4">
    <source>
        <dbReference type="ARBA" id="ARBA00023172"/>
    </source>
</evidence>
<evidence type="ECO:0000259" key="7">
    <source>
        <dbReference type="PROSITE" id="PS51900"/>
    </source>
</evidence>
<evidence type="ECO:0000259" key="6">
    <source>
        <dbReference type="PROSITE" id="PS51898"/>
    </source>
</evidence>
<dbReference type="InterPro" id="IPR002104">
    <property type="entry name" value="Integrase_catalytic"/>
</dbReference>
<evidence type="ECO:0000256" key="3">
    <source>
        <dbReference type="ARBA" id="ARBA00023125"/>
    </source>
</evidence>
<dbReference type="Pfam" id="PF13356">
    <property type="entry name" value="Arm-DNA-bind_3"/>
    <property type="match status" value="1"/>
</dbReference>
<dbReference type="InterPro" id="IPR011010">
    <property type="entry name" value="DNA_brk_join_enz"/>
</dbReference>
<dbReference type="Gene3D" id="1.10.443.10">
    <property type="entry name" value="Intergrase catalytic core"/>
    <property type="match status" value="1"/>
</dbReference>
<dbReference type="OrthoDB" id="9795573at2"/>
<organism evidence="8 9">
    <name type="scientific">Stenotrophomonas maltophilia</name>
    <name type="common">Pseudomonas maltophilia</name>
    <name type="synonym">Xanthomonas maltophilia</name>
    <dbReference type="NCBI Taxonomy" id="40324"/>
    <lineage>
        <taxon>Bacteria</taxon>
        <taxon>Pseudomonadati</taxon>
        <taxon>Pseudomonadota</taxon>
        <taxon>Gammaproteobacteria</taxon>
        <taxon>Lysobacterales</taxon>
        <taxon>Lysobacteraceae</taxon>
        <taxon>Stenotrophomonas</taxon>
        <taxon>Stenotrophomonas maltophilia group</taxon>
    </lineage>
</organism>
<dbReference type="Pfam" id="PF22022">
    <property type="entry name" value="Phage_int_M"/>
    <property type="match status" value="1"/>
</dbReference>
<evidence type="ECO:0000313" key="8">
    <source>
        <dbReference type="EMBL" id="TGY33549.1"/>
    </source>
</evidence>
<dbReference type="PANTHER" id="PTHR30629:SF9">
    <property type="entry name" value="PROTEIN INTB-RELATED"/>
    <property type="match status" value="1"/>
</dbReference>
<name>A0A4S2CX48_STEMA</name>
<proteinExistence type="inferred from homology"/>
<dbReference type="AlphaFoldDB" id="A0A4S2CX48"/>
<dbReference type="InterPro" id="IPR025166">
    <property type="entry name" value="Integrase_DNA_bind_dom"/>
</dbReference>
<dbReference type="Pfam" id="PF00589">
    <property type="entry name" value="Phage_integrase"/>
    <property type="match status" value="1"/>
</dbReference>
<accession>A0A4S2CX48</accession>
<dbReference type="GO" id="GO:0003677">
    <property type="term" value="F:DNA binding"/>
    <property type="evidence" value="ECO:0007669"/>
    <property type="project" value="UniProtKB-UniRule"/>
</dbReference>
<dbReference type="InterPro" id="IPR050808">
    <property type="entry name" value="Phage_Integrase"/>
</dbReference>
<dbReference type="Gene3D" id="1.10.150.130">
    <property type="match status" value="1"/>
</dbReference>
<dbReference type="EMBL" id="SRYW01000009">
    <property type="protein sequence ID" value="TGY33549.1"/>
    <property type="molecule type" value="Genomic_DNA"/>
</dbReference>
<dbReference type="GO" id="GO:0006310">
    <property type="term" value="P:DNA recombination"/>
    <property type="evidence" value="ECO:0007669"/>
    <property type="project" value="UniProtKB-KW"/>
</dbReference>
<evidence type="ECO:0000256" key="5">
    <source>
        <dbReference type="PROSITE-ProRule" id="PRU01248"/>
    </source>
</evidence>
<evidence type="ECO:0000256" key="1">
    <source>
        <dbReference type="ARBA" id="ARBA00008857"/>
    </source>
</evidence>
<dbReference type="InterPro" id="IPR010998">
    <property type="entry name" value="Integrase_recombinase_N"/>
</dbReference>
<dbReference type="PROSITE" id="PS51900">
    <property type="entry name" value="CB"/>
    <property type="match status" value="1"/>
</dbReference>
<protein>
    <submittedName>
        <fullName evidence="8">DUF4102 domain-containing protein</fullName>
    </submittedName>
</protein>